<feature type="region of interest" description="Disordered" evidence="1">
    <location>
        <begin position="1"/>
        <end position="101"/>
    </location>
</feature>
<accession>A0A8B6H146</accession>
<protein>
    <submittedName>
        <fullName evidence="2">Uncharacterized protein</fullName>
    </submittedName>
</protein>
<feature type="compositionally biased region" description="Low complexity" evidence="1">
    <location>
        <begin position="19"/>
        <end position="32"/>
    </location>
</feature>
<evidence type="ECO:0000313" key="2">
    <source>
        <dbReference type="EMBL" id="VDI72379.1"/>
    </source>
</evidence>
<reference evidence="2" key="1">
    <citation type="submission" date="2018-11" db="EMBL/GenBank/DDBJ databases">
        <authorList>
            <person name="Alioto T."/>
            <person name="Alioto T."/>
        </authorList>
    </citation>
    <scope>NUCLEOTIDE SEQUENCE</scope>
</reference>
<sequence>MSDSASTDYENSAHNPDYTPEGTGTSENETGESILWSIIVDTNDERDYGTPDNEREDGRSKGRKHLLASKINKRKKKTAEQVEKIKDDDRDTGTQDSERKESRSKCLLTYSDILEEAIQESLSSTKNRISIPFPTNLFKILSGANKCQLVNKDDFQGLPLSPRRFLKLNIHGQGTKLELPVQVKAVVSQKIVYCQSTISLDFNQSVKKSIPTEKLIIVSSTTHFKGNFKGRHYDHDIPPGILLPNAKICEDYTQFIAETLEERLRNGSLTLLGKVGECDPPYLVLPLTIEPSKPRLCHDERYLNYCDY</sequence>
<evidence type="ECO:0000313" key="3">
    <source>
        <dbReference type="Proteomes" id="UP000596742"/>
    </source>
</evidence>
<dbReference type="OrthoDB" id="10571093at2759"/>
<dbReference type="AlphaFoldDB" id="A0A8B6H146"/>
<name>A0A8B6H146_MYTGA</name>
<feature type="compositionally biased region" description="Basic and acidic residues" evidence="1">
    <location>
        <begin position="78"/>
        <end position="101"/>
    </location>
</feature>
<evidence type="ECO:0000256" key="1">
    <source>
        <dbReference type="SAM" id="MobiDB-lite"/>
    </source>
</evidence>
<proteinExistence type="predicted"/>
<dbReference type="Proteomes" id="UP000596742">
    <property type="component" value="Unassembled WGS sequence"/>
</dbReference>
<comment type="caution">
    <text evidence="2">The sequence shown here is derived from an EMBL/GenBank/DDBJ whole genome shotgun (WGS) entry which is preliminary data.</text>
</comment>
<dbReference type="EMBL" id="UYJE01009318">
    <property type="protein sequence ID" value="VDI72379.1"/>
    <property type="molecule type" value="Genomic_DNA"/>
</dbReference>
<feature type="compositionally biased region" description="Basic residues" evidence="1">
    <location>
        <begin position="61"/>
        <end position="77"/>
    </location>
</feature>
<feature type="compositionally biased region" description="Basic and acidic residues" evidence="1">
    <location>
        <begin position="43"/>
        <end position="60"/>
    </location>
</feature>
<keyword evidence="3" id="KW-1185">Reference proteome</keyword>
<organism evidence="2 3">
    <name type="scientific">Mytilus galloprovincialis</name>
    <name type="common">Mediterranean mussel</name>
    <dbReference type="NCBI Taxonomy" id="29158"/>
    <lineage>
        <taxon>Eukaryota</taxon>
        <taxon>Metazoa</taxon>
        <taxon>Spiralia</taxon>
        <taxon>Lophotrochozoa</taxon>
        <taxon>Mollusca</taxon>
        <taxon>Bivalvia</taxon>
        <taxon>Autobranchia</taxon>
        <taxon>Pteriomorphia</taxon>
        <taxon>Mytilida</taxon>
        <taxon>Mytiloidea</taxon>
        <taxon>Mytilidae</taxon>
        <taxon>Mytilinae</taxon>
        <taxon>Mytilus</taxon>
    </lineage>
</organism>
<gene>
    <name evidence="2" type="ORF">MGAL_10B014011</name>
</gene>
<feature type="compositionally biased region" description="Polar residues" evidence="1">
    <location>
        <begin position="1"/>
        <end position="14"/>
    </location>
</feature>